<organism evidence="3 4">
    <name type="scientific">Phenylobacterium haematophilum</name>
    <dbReference type="NCBI Taxonomy" id="98513"/>
    <lineage>
        <taxon>Bacteria</taxon>
        <taxon>Pseudomonadati</taxon>
        <taxon>Pseudomonadota</taxon>
        <taxon>Alphaproteobacteria</taxon>
        <taxon>Caulobacterales</taxon>
        <taxon>Caulobacteraceae</taxon>
        <taxon>Phenylobacterium</taxon>
    </lineage>
</organism>
<evidence type="ECO:0000256" key="1">
    <source>
        <dbReference type="SAM" id="MobiDB-lite"/>
    </source>
</evidence>
<keyword evidence="2" id="KW-0732">Signal</keyword>
<protein>
    <submittedName>
        <fullName evidence="3">Invasion protein IalB</fullName>
    </submittedName>
</protein>
<evidence type="ECO:0000256" key="2">
    <source>
        <dbReference type="SAM" id="SignalP"/>
    </source>
</evidence>
<accession>A0A840A481</accession>
<dbReference type="Proteomes" id="UP000530564">
    <property type="component" value="Unassembled WGS sequence"/>
</dbReference>
<feature type="compositionally biased region" description="Low complexity" evidence="1">
    <location>
        <begin position="26"/>
        <end position="37"/>
    </location>
</feature>
<dbReference type="EMBL" id="JACIDK010000004">
    <property type="protein sequence ID" value="MBB3892281.1"/>
    <property type="molecule type" value="Genomic_DNA"/>
</dbReference>
<feature type="region of interest" description="Disordered" evidence="1">
    <location>
        <begin position="14"/>
        <end position="40"/>
    </location>
</feature>
<evidence type="ECO:0000313" key="3">
    <source>
        <dbReference type="EMBL" id="MBB3892281.1"/>
    </source>
</evidence>
<comment type="caution">
    <text evidence="3">The sequence shown here is derived from an EMBL/GenBank/DDBJ whole genome shotgun (WGS) entry which is preliminary data.</text>
</comment>
<reference evidence="3 4" key="1">
    <citation type="submission" date="2020-08" db="EMBL/GenBank/DDBJ databases">
        <title>Genomic Encyclopedia of Type Strains, Phase IV (KMG-IV): sequencing the most valuable type-strain genomes for metagenomic binning, comparative biology and taxonomic classification.</title>
        <authorList>
            <person name="Goeker M."/>
        </authorList>
    </citation>
    <scope>NUCLEOTIDE SEQUENCE [LARGE SCALE GENOMIC DNA]</scope>
    <source>
        <strain evidence="3 4">DSM 21793</strain>
    </source>
</reference>
<keyword evidence="4" id="KW-1185">Reference proteome</keyword>
<name>A0A840A481_9CAUL</name>
<evidence type="ECO:0000313" key="4">
    <source>
        <dbReference type="Proteomes" id="UP000530564"/>
    </source>
</evidence>
<gene>
    <name evidence="3" type="ORF">GGQ61_003014</name>
</gene>
<dbReference type="RefSeq" id="WP_183774255.1">
    <property type="nucleotide sequence ID" value="NZ_JACIDK010000004.1"/>
</dbReference>
<sequence length="91" mass="9365">MLVSFAFAAILASSSASTEPAPPAPATTASPAPAAPAKSQVKEEKLVCKYEAETGSRFSKKVCMTPSQAAARRDEARKALSEIQTNAGIAP</sequence>
<feature type="chain" id="PRO_5032294536" evidence="2">
    <location>
        <begin position="19"/>
        <end position="91"/>
    </location>
</feature>
<dbReference type="AlphaFoldDB" id="A0A840A481"/>
<feature type="signal peptide" evidence="2">
    <location>
        <begin position="1"/>
        <end position="18"/>
    </location>
</feature>
<proteinExistence type="predicted"/>